<evidence type="ECO:0000313" key="1">
    <source>
        <dbReference type="EMBL" id="EBA38661.1"/>
    </source>
</evidence>
<proteinExistence type="predicted"/>
<evidence type="ECO:0000313" key="2">
    <source>
        <dbReference type="Proteomes" id="UP000002979"/>
    </source>
</evidence>
<reference evidence="1 2" key="1">
    <citation type="submission" date="2007-01" db="EMBL/GenBank/DDBJ databases">
        <title>Draft genome sequence of Collinsella aerofaciens (ATCC 25986).</title>
        <authorList>
            <person name="Sudarsanam P."/>
            <person name="Ley R."/>
            <person name="Guruge J."/>
            <person name="Turnbaugh P.J."/>
            <person name="Mahowald M."/>
            <person name="Liep D."/>
            <person name="Gordon J."/>
        </authorList>
    </citation>
    <scope>NUCLEOTIDE SEQUENCE [LARGE SCALE GENOMIC DNA]</scope>
    <source>
        <strain evidence="2">ATCC 25986 / DSM 3979 / JCM 10188 / KCTC 3647 / NCTC 11838 / VPI 1003</strain>
    </source>
</reference>
<organism evidence="1 2">
    <name type="scientific">Collinsella aerofaciens (strain ATCC 25986 / DSM 3979 / JCM 10188 / KCTC 3647 / NCTC 11838 / VPI 1003)</name>
    <dbReference type="NCBI Taxonomy" id="411903"/>
    <lineage>
        <taxon>Bacteria</taxon>
        <taxon>Bacillati</taxon>
        <taxon>Actinomycetota</taxon>
        <taxon>Coriobacteriia</taxon>
        <taxon>Coriobacteriales</taxon>
        <taxon>Coriobacteriaceae</taxon>
        <taxon>Collinsella</taxon>
    </lineage>
</organism>
<comment type="caution">
    <text evidence="1">The sequence shown here is derived from an EMBL/GenBank/DDBJ whole genome shotgun (WGS) entry which is preliminary data.</text>
</comment>
<dbReference type="EMBL" id="AAVN02000012">
    <property type="protein sequence ID" value="EBA38661.1"/>
    <property type="molecule type" value="Genomic_DNA"/>
</dbReference>
<name>A4ECQ2_COLAA</name>
<accession>A4ECQ2</accession>
<sequence length="52" mass="5660">MVTRNGNIDITEVVLTSAANNDRRIRHGSSLPPIASNHTVDEFSALDAHRCS</sequence>
<gene>
    <name evidence="1" type="ORF">COLAER_02234</name>
</gene>
<protein>
    <submittedName>
        <fullName evidence="1">Uncharacterized protein</fullName>
    </submittedName>
</protein>
<dbReference type="Proteomes" id="UP000002979">
    <property type="component" value="Unassembled WGS sequence"/>
</dbReference>
<reference evidence="1 2" key="2">
    <citation type="submission" date="2007-04" db="EMBL/GenBank/DDBJ databases">
        <authorList>
            <person name="Fulton L."/>
            <person name="Clifton S."/>
            <person name="Fulton B."/>
            <person name="Xu J."/>
            <person name="Minx P."/>
            <person name="Mardis E.R."/>
            <person name="Wilson R.K."/>
        </authorList>
    </citation>
    <scope>NUCLEOTIDE SEQUENCE [LARGE SCALE GENOMIC DNA]</scope>
    <source>
        <strain evidence="2">ATCC 25986 / DSM 3979 / JCM 10188 / KCTC 3647 / NCTC 11838 / VPI 1003</strain>
    </source>
</reference>
<dbReference type="AlphaFoldDB" id="A4ECQ2"/>